<proteinExistence type="predicted"/>
<name>A0A097EIG2_9SPHN</name>
<reference evidence="3 4" key="1">
    <citation type="submission" date="2014-09" db="EMBL/GenBank/DDBJ databases">
        <title>Using Illumina technology Improving SMRT sequencing Genome Assembly by RASTools.</title>
        <authorList>
            <person name="Zhou Y."/>
            <person name="Ma T."/>
            <person name="Liu T."/>
        </authorList>
    </citation>
    <scope>NUCLEOTIDE SEQUENCE [LARGE SCALE GENOMIC DNA]</scope>
    <source>
        <strain evidence="3 4">ATCC 55669</strain>
    </source>
</reference>
<dbReference type="Proteomes" id="UP000033200">
    <property type="component" value="Chromosome"/>
</dbReference>
<accession>A0A097EIG2</accession>
<organism evidence="3 4">
    <name type="scientific">Sphingomonas taxi</name>
    <dbReference type="NCBI Taxonomy" id="1549858"/>
    <lineage>
        <taxon>Bacteria</taxon>
        <taxon>Pseudomonadati</taxon>
        <taxon>Pseudomonadota</taxon>
        <taxon>Alphaproteobacteria</taxon>
        <taxon>Sphingomonadales</taxon>
        <taxon>Sphingomonadaceae</taxon>
        <taxon>Sphingomonas</taxon>
    </lineage>
</organism>
<keyword evidence="4" id="KW-1185">Reference proteome</keyword>
<dbReference type="CDD" id="cd01831">
    <property type="entry name" value="Endoglucanase_E_like"/>
    <property type="match status" value="1"/>
</dbReference>
<dbReference type="RefSeq" id="WP_038664566.1">
    <property type="nucleotide sequence ID" value="NZ_CP009571.1"/>
</dbReference>
<evidence type="ECO:0000313" key="3">
    <source>
        <dbReference type="EMBL" id="AIT07365.1"/>
    </source>
</evidence>
<dbReference type="KEGG" id="stax:MC45_14390"/>
<gene>
    <name evidence="3" type="ORF">MC45_14390</name>
</gene>
<feature type="domain" description="SGNH hydrolase-type esterase" evidence="1">
    <location>
        <begin position="150"/>
        <end position="327"/>
    </location>
</feature>
<dbReference type="PANTHER" id="PTHR37834">
    <property type="entry name" value="GDSL-LIKE LIPASE/ACYLHYDROLASE DOMAIN PROTEIN (AFU_ORTHOLOGUE AFUA_2G00620)"/>
    <property type="match status" value="1"/>
</dbReference>
<dbReference type="AlphaFoldDB" id="A0A097EIG2"/>
<dbReference type="PANTHER" id="PTHR37834:SF2">
    <property type="entry name" value="ESTERASE, SGNH HYDROLASE-TYPE"/>
    <property type="match status" value="1"/>
</dbReference>
<dbReference type="Pfam" id="PF17996">
    <property type="entry name" value="CE2_N"/>
    <property type="match status" value="1"/>
</dbReference>
<dbReference type="eggNOG" id="COG2755">
    <property type="taxonomic scope" value="Bacteria"/>
</dbReference>
<dbReference type="Gene3D" id="3.40.50.1110">
    <property type="entry name" value="SGNH hydrolase"/>
    <property type="match status" value="1"/>
</dbReference>
<evidence type="ECO:0000259" key="1">
    <source>
        <dbReference type="Pfam" id="PF13472"/>
    </source>
</evidence>
<dbReference type="EMBL" id="CP009571">
    <property type="protein sequence ID" value="AIT07365.1"/>
    <property type="molecule type" value="Genomic_DNA"/>
</dbReference>
<dbReference type="HOGENOM" id="CLU_042506_1_0_5"/>
<dbReference type="InterPro" id="IPR037461">
    <property type="entry name" value="CtCE2-like_dom"/>
</dbReference>
<dbReference type="Gene3D" id="2.60.120.260">
    <property type="entry name" value="Galactose-binding domain-like"/>
    <property type="match status" value="1"/>
</dbReference>
<dbReference type="InterPro" id="IPR052762">
    <property type="entry name" value="PCW_deacetylase/CE"/>
</dbReference>
<dbReference type="STRING" id="1549858.MC45_14390"/>
<evidence type="ECO:0000313" key="4">
    <source>
        <dbReference type="Proteomes" id="UP000033200"/>
    </source>
</evidence>
<keyword evidence="3" id="KW-0378">Hydrolase</keyword>
<dbReference type="InterPro" id="IPR040794">
    <property type="entry name" value="CE2_N"/>
</dbReference>
<evidence type="ECO:0000259" key="2">
    <source>
        <dbReference type="Pfam" id="PF17996"/>
    </source>
</evidence>
<feature type="domain" description="Carbohydrate esterase 2 N-terminal" evidence="2">
    <location>
        <begin position="40"/>
        <end position="136"/>
    </location>
</feature>
<dbReference type="GO" id="GO:0052689">
    <property type="term" value="F:carboxylic ester hydrolase activity"/>
    <property type="evidence" value="ECO:0007669"/>
    <property type="project" value="InterPro"/>
</dbReference>
<dbReference type="InterPro" id="IPR036514">
    <property type="entry name" value="SGNH_hydro_sf"/>
</dbReference>
<protein>
    <submittedName>
        <fullName evidence="3">Hydrolase GDSL</fullName>
    </submittedName>
</protein>
<dbReference type="Pfam" id="PF13472">
    <property type="entry name" value="Lipase_GDSL_2"/>
    <property type="match status" value="1"/>
</dbReference>
<sequence>MTGIATALTMAIAPVGFAAARQVERVEVLPAHLSILPVQVHGRVERKGDEFVRQWPGSYFETVFEGAAAFFKIGPGEVGLHVLVDGRMIDTLVRPAPGLYRIDGLPRGRHELRVEVASESQAGPTALGPFYAAQRSVATSPRRRARQIEFIGDSHTVGYGVTSATRECTQDDVWRTTDTSRGFGALLARRYGADYEINAISGRGVVRNYNGFAADTLPDAYPYTVFDRRSRAAEPEWHPQVIVVALGTNDFTTPLHTGETWATRATLHADYEAKYVSFVQSLRARNPKALIVLWATDLADGEIETEVAKVVHLLRSSGEQRLAYVPVNGLSFTGCNAHPSLADQKVIAERIAGAIDTQIGAWGG</sequence>
<dbReference type="SUPFAM" id="SSF52266">
    <property type="entry name" value="SGNH hydrolase"/>
    <property type="match status" value="1"/>
</dbReference>
<dbReference type="InterPro" id="IPR013830">
    <property type="entry name" value="SGNH_hydro"/>
</dbReference>